<accession>L0KK48</accession>
<dbReference type="KEGG" id="mam:Mesau_01957"/>
<sequence>MHHTLGQQEAARVARRGLILRPVRYFVWKRATDRNLTALPVKRLASAT</sequence>
<organism evidence="1 2">
    <name type="scientific">Mesorhizobium australicum (strain HAMBI 3006 / LMG 24608 / WSM2073)</name>
    <dbReference type="NCBI Taxonomy" id="754035"/>
    <lineage>
        <taxon>Bacteria</taxon>
        <taxon>Pseudomonadati</taxon>
        <taxon>Pseudomonadota</taxon>
        <taxon>Alphaproteobacteria</taxon>
        <taxon>Hyphomicrobiales</taxon>
        <taxon>Phyllobacteriaceae</taxon>
        <taxon>Mesorhizobium</taxon>
    </lineage>
</organism>
<gene>
    <name evidence="1" type="ordered locus">Mesau_01957</name>
</gene>
<dbReference type="Proteomes" id="UP000010998">
    <property type="component" value="Chromosome"/>
</dbReference>
<evidence type="ECO:0000313" key="2">
    <source>
        <dbReference type="Proteomes" id="UP000010998"/>
    </source>
</evidence>
<dbReference type="HOGENOM" id="CLU_3154661_0_0_5"/>
<name>L0KK48_MESAW</name>
<protein>
    <submittedName>
        <fullName evidence="1">Uncharacterized protein</fullName>
    </submittedName>
</protein>
<reference evidence="2" key="1">
    <citation type="submission" date="2012-02" db="EMBL/GenBank/DDBJ databases">
        <title>Complete sequence of Mesorhizobium australicum WSM2073.</title>
        <authorList>
            <person name="Lucas S."/>
            <person name="Han J."/>
            <person name="Lapidus A."/>
            <person name="Cheng J.-F."/>
            <person name="Goodwin L."/>
            <person name="Pitluck S."/>
            <person name="Peters L."/>
            <person name="Gu W."/>
            <person name="Detter J.C."/>
            <person name="Han C."/>
            <person name="Tapia R."/>
            <person name="Land M."/>
            <person name="Hauser L."/>
            <person name="Kyrpides N."/>
            <person name="Ivanova N."/>
            <person name="Pagani I."/>
            <person name="Reeve W.G."/>
            <person name="Howieson J.G."/>
            <person name="Tiwari R.P."/>
            <person name="O'Hara G.W."/>
            <person name="Atkins C.A."/>
            <person name="Ronson C.W."/>
            <person name="Nandasena K.G."/>
            <person name="Woyke T."/>
        </authorList>
    </citation>
    <scope>NUCLEOTIDE SEQUENCE [LARGE SCALE GENOMIC DNA]</scope>
    <source>
        <strain evidence="2">LMG 24608 / HAMBI 3006 / WSM2073</strain>
    </source>
</reference>
<evidence type="ECO:0000313" key="1">
    <source>
        <dbReference type="EMBL" id="AGB44403.1"/>
    </source>
</evidence>
<dbReference type="EMBL" id="CP003358">
    <property type="protein sequence ID" value="AGB44403.1"/>
    <property type="molecule type" value="Genomic_DNA"/>
</dbReference>
<keyword evidence="2" id="KW-1185">Reference proteome</keyword>
<dbReference type="AlphaFoldDB" id="L0KK48"/>
<proteinExistence type="predicted"/>